<sequence>MDSQASAPRALRRRDRENITGGLANTYGVDDLQARVEETRRAAKVANASQLRQPVPRRLQTQVGLKGEQLSGGQKQRIPVARAIIKNSVILLLDETTNALDSESEIGVQETLDKLLVTKAGPRSSSQTGTGRFAMPTRSAS</sequence>
<accession>A0A1V9YIU4</accession>
<dbReference type="GO" id="GO:0016887">
    <property type="term" value="F:ATP hydrolysis activity"/>
    <property type="evidence" value="ECO:0007669"/>
    <property type="project" value="InterPro"/>
</dbReference>
<dbReference type="EMBL" id="JNBR01001637">
    <property type="protein sequence ID" value="OQR85663.1"/>
    <property type="molecule type" value="Genomic_DNA"/>
</dbReference>
<evidence type="ECO:0000313" key="3">
    <source>
        <dbReference type="EMBL" id="OQR85663.1"/>
    </source>
</evidence>
<evidence type="ECO:0000313" key="4">
    <source>
        <dbReference type="Proteomes" id="UP000243579"/>
    </source>
</evidence>
<dbReference type="InterPro" id="IPR003439">
    <property type="entry name" value="ABC_transporter-like_ATP-bd"/>
</dbReference>
<dbReference type="Gene3D" id="3.40.50.300">
    <property type="entry name" value="P-loop containing nucleotide triphosphate hydrolases"/>
    <property type="match status" value="1"/>
</dbReference>
<name>A0A1V9YIU4_ACHHY</name>
<dbReference type="GO" id="GO:0016020">
    <property type="term" value="C:membrane"/>
    <property type="evidence" value="ECO:0007669"/>
    <property type="project" value="TreeGrafter"/>
</dbReference>
<dbReference type="SUPFAM" id="SSF52540">
    <property type="entry name" value="P-loop containing nucleoside triphosphate hydrolases"/>
    <property type="match status" value="1"/>
</dbReference>
<comment type="caution">
    <text evidence="3">The sequence shown here is derived from an EMBL/GenBank/DDBJ whole genome shotgun (WGS) entry which is preliminary data.</text>
</comment>
<keyword evidence="4" id="KW-1185">Reference proteome</keyword>
<organism evidence="3 4">
    <name type="scientific">Achlya hypogyna</name>
    <name type="common">Oomycete</name>
    <name type="synonym">Protoachlya hypogyna</name>
    <dbReference type="NCBI Taxonomy" id="1202772"/>
    <lineage>
        <taxon>Eukaryota</taxon>
        <taxon>Sar</taxon>
        <taxon>Stramenopiles</taxon>
        <taxon>Oomycota</taxon>
        <taxon>Saprolegniomycetes</taxon>
        <taxon>Saprolegniales</taxon>
        <taxon>Achlyaceae</taxon>
        <taxon>Achlya</taxon>
    </lineage>
</organism>
<dbReference type="STRING" id="1202772.A0A1V9YIU4"/>
<dbReference type="Proteomes" id="UP000243579">
    <property type="component" value="Unassembled WGS sequence"/>
</dbReference>
<proteinExistence type="predicted"/>
<protein>
    <submittedName>
        <fullName evidence="3">ATP-binding Cassette (ABC) Superfamily</fullName>
    </submittedName>
</protein>
<evidence type="ECO:0000256" key="1">
    <source>
        <dbReference type="SAM" id="MobiDB-lite"/>
    </source>
</evidence>
<dbReference type="InterPro" id="IPR039421">
    <property type="entry name" value="Type_1_exporter"/>
</dbReference>
<dbReference type="PANTHER" id="PTHR24221">
    <property type="entry name" value="ATP-BINDING CASSETTE SUB-FAMILY B"/>
    <property type="match status" value="1"/>
</dbReference>
<keyword evidence="3" id="KW-0067">ATP-binding</keyword>
<keyword evidence="3" id="KW-0547">Nucleotide-binding</keyword>
<dbReference type="AlphaFoldDB" id="A0A1V9YIU4"/>
<feature type="domain" description="ABC transporter" evidence="2">
    <location>
        <begin position="32"/>
        <end position="98"/>
    </location>
</feature>
<dbReference type="GO" id="GO:0005524">
    <property type="term" value="F:ATP binding"/>
    <property type="evidence" value="ECO:0007669"/>
    <property type="project" value="UniProtKB-KW"/>
</dbReference>
<gene>
    <name evidence="3" type="ORF">ACHHYP_20559</name>
</gene>
<reference evidence="3 4" key="1">
    <citation type="journal article" date="2014" name="Genome Biol. Evol.">
        <title>The secreted proteins of Achlya hypogyna and Thraustotheca clavata identify the ancestral oomycete secretome and reveal gene acquisitions by horizontal gene transfer.</title>
        <authorList>
            <person name="Misner I."/>
            <person name="Blouin N."/>
            <person name="Leonard G."/>
            <person name="Richards T.A."/>
            <person name="Lane C.E."/>
        </authorList>
    </citation>
    <scope>NUCLEOTIDE SEQUENCE [LARGE SCALE GENOMIC DNA]</scope>
    <source>
        <strain evidence="3 4">ATCC 48635</strain>
    </source>
</reference>
<dbReference type="OrthoDB" id="77729at2759"/>
<feature type="region of interest" description="Disordered" evidence="1">
    <location>
        <begin position="119"/>
        <end position="141"/>
    </location>
</feature>
<dbReference type="PANTHER" id="PTHR24221:SF503">
    <property type="entry name" value="MITOCHONDRIAL POTASSIUM CHANNEL ATP-BINDING SUBUNIT"/>
    <property type="match status" value="1"/>
</dbReference>
<dbReference type="InterPro" id="IPR027417">
    <property type="entry name" value="P-loop_NTPase"/>
</dbReference>
<evidence type="ECO:0000259" key="2">
    <source>
        <dbReference type="Pfam" id="PF00005"/>
    </source>
</evidence>
<dbReference type="GO" id="GO:0042626">
    <property type="term" value="F:ATPase-coupled transmembrane transporter activity"/>
    <property type="evidence" value="ECO:0007669"/>
    <property type="project" value="TreeGrafter"/>
</dbReference>
<dbReference type="Pfam" id="PF00005">
    <property type="entry name" value="ABC_tran"/>
    <property type="match status" value="1"/>
</dbReference>